<dbReference type="AlphaFoldDB" id="A0A3B3ZE65"/>
<evidence type="ECO:0000256" key="3">
    <source>
        <dbReference type="ARBA" id="ARBA00023125"/>
    </source>
</evidence>
<dbReference type="InterPro" id="IPR032198">
    <property type="entry name" value="E2F_CC-MB"/>
</dbReference>
<dbReference type="SUPFAM" id="SSF144074">
    <property type="entry name" value="E2F-DP heterodimerization region"/>
    <property type="match status" value="1"/>
</dbReference>
<name>A0A3B3ZE65_9GOBI</name>
<reference evidence="6" key="2">
    <citation type="submission" date="2025-09" db="UniProtKB">
        <authorList>
            <consortium name="Ensembl"/>
        </authorList>
    </citation>
    <scope>IDENTIFICATION</scope>
</reference>
<comment type="similarity">
    <text evidence="1">Belongs to the E2F/DP family.</text>
</comment>
<evidence type="ECO:0000313" key="6">
    <source>
        <dbReference type="Ensembl" id="ENSPMGP00000002910.1"/>
    </source>
</evidence>
<reference evidence="6" key="1">
    <citation type="submission" date="2025-08" db="UniProtKB">
        <authorList>
            <consortium name="Ensembl"/>
        </authorList>
    </citation>
    <scope>IDENTIFICATION</scope>
</reference>
<sequence>IKTSNLALMKPCHTILALQAPSGTQLDVPIPKAVNGPTTYQIHLKSNNGPIDVVLLNKRADNSEAVMLPVPPSKEILHDAQLALGNLTEKQIQSLSCQPSENPSQRNIRTLQTLFQELESNKTGMSGCNILLFVPLSPPPINEYHCNLDESEGLCDLFDVPMF</sequence>
<keyword evidence="3" id="KW-0238">DNA-binding</keyword>
<keyword evidence="2" id="KW-0805">Transcription regulation</keyword>
<dbReference type="GO" id="GO:0000978">
    <property type="term" value="F:RNA polymerase II cis-regulatory region sequence-specific DNA binding"/>
    <property type="evidence" value="ECO:0007669"/>
    <property type="project" value="InterPro"/>
</dbReference>
<dbReference type="GO" id="GO:0000981">
    <property type="term" value="F:DNA-binding transcription factor activity, RNA polymerase II-specific"/>
    <property type="evidence" value="ECO:0007669"/>
    <property type="project" value="TreeGrafter"/>
</dbReference>
<dbReference type="PANTHER" id="PTHR12081">
    <property type="entry name" value="TRANSCRIPTION FACTOR E2F"/>
    <property type="match status" value="1"/>
</dbReference>
<dbReference type="STRING" id="409849.ENSPMGP00000002910"/>
<evidence type="ECO:0000259" key="5">
    <source>
        <dbReference type="Pfam" id="PF16421"/>
    </source>
</evidence>
<feature type="domain" description="E2F transcription factor CC-MB" evidence="5">
    <location>
        <begin position="13"/>
        <end position="56"/>
    </location>
</feature>
<dbReference type="Pfam" id="PF16421">
    <property type="entry name" value="E2F_CC-MB"/>
    <property type="match status" value="1"/>
</dbReference>
<accession>A0A3B3ZE65</accession>
<evidence type="ECO:0000256" key="4">
    <source>
        <dbReference type="ARBA" id="ARBA00023163"/>
    </source>
</evidence>
<dbReference type="InterPro" id="IPR037241">
    <property type="entry name" value="E2F-DP_heterodim"/>
</dbReference>
<evidence type="ECO:0000256" key="1">
    <source>
        <dbReference type="ARBA" id="ARBA00010940"/>
    </source>
</evidence>
<dbReference type="GO" id="GO:0046983">
    <property type="term" value="F:protein dimerization activity"/>
    <property type="evidence" value="ECO:0007669"/>
    <property type="project" value="InterPro"/>
</dbReference>
<dbReference type="InterPro" id="IPR015633">
    <property type="entry name" value="E2F"/>
</dbReference>
<dbReference type="Ensembl" id="ENSPMGT00000003085.1">
    <property type="protein sequence ID" value="ENSPMGP00000002910.1"/>
    <property type="gene ID" value="ENSPMGG00000002542.1"/>
</dbReference>
<organism evidence="6 7">
    <name type="scientific">Periophthalmus magnuspinnatus</name>
    <dbReference type="NCBI Taxonomy" id="409849"/>
    <lineage>
        <taxon>Eukaryota</taxon>
        <taxon>Metazoa</taxon>
        <taxon>Chordata</taxon>
        <taxon>Craniata</taxon>
        <taxon>Vertebrata</taxon>
        <taxon>Euteleostomi</taxon>
        <taxon>Actinopterygii</taxon>
        <taxon>Neopterygii</taxon>
        <taxon>Teleostei</taxon>
        <taxon>Neoteleostei</taxon>
        <taxon>Acanthomorphata</taxon>
        <taxon>Gobiaria</taxon>
        <taxon>Gobiiformes</taxon>
        <taxon>Gobioidei</taxon>
        <taxon>Gobiidae</taxon>
        <taxon>Oxudercinae</taxon>
        <taxon>Periophthalmus</taxon>
    </lineage>
</organism>
<dbReference type="Proteomes" id="UP000261520">
    <property type="component" value="Unplaced"/>
</dbReference>
<keyword evidence="7" id="KW-1185">Reference proteome</keyword>
<protein>
    <recommendedName>
        <fullName evidence="5">E2F transcription factor CC-MB domain-containing protein</fullName>
    </recommendedName>
</protein>
<keyword evidence="4" id="KW-0804">Transcription</keyword>
<evidence type="ECO:0000256" key="2">
    <source>
        <dbReference type="ARBA" id="ARBA00023015"/>
    </source>
</evidence>
<evidence type="ECO:0000313" key="7">
    <source>
        <dbReference type="Proteomes" id="UP000261520"/>
    </source>
</evidence>
<dbReference type="GO" id="GO:0090575">
    <property type="term" value="C:RNA polymerase II transcription regulator complex"/>
    <property type="evidence" value="ECO:0007669"/>
    <property type="project" value="TreeGrafter"/>
</dbReference>
<dbReference type="Gene3D" id="6.10.250.540">
    <property type="match status" value="1"/>
</dbReference>
<proteinExistence type="inferred from homology"/>
<dbReference type="PANTHER" id="PTHR12081:SF18">
    <property type="entry name" value="TRANSCRIPTION FACTOR E2F2-RELATED"/>
    <property type="match status" value="1"/>
</dbReference>